<dbReference type="GO" id="GO:0016020">
    <property type="term" value="C:membrane"/>
    <property type="evidence" value="ECO:0007669"/>
    <property type="project" value="UniProtKB-SubCell"/>
</dbReference>
<organism evidence="7 8">
    <name type="scientific">Ictalurus punctatus</name>
    <name type="common">Channel catfish</name>
    <name type="synonym">Silurus punctatus</name>
    <dbReference type="NCBI Taxonomy" id="7998"/>
    <lineage>
        <taxon>Eukaryota</taxon>
        <taxon>Metazoa</taxon>
        <taxon>Chordata</taxon>
        <taxon>Craniata</taxon>
        <taxon>Vertebrata</taxon>
        <taxon>Euteleostomi</taxon>
        <taxon>Actinopterygii</taxon>
        <taxon>Neopterygii</taxon>
        <taxon>Teleostei</taxon>
        <taxon>Ostariophysi</taxon>
        <taxon>Siluriformes</taxon>
        <taxon>Ictaluridae</taxon>
        <taxon>Ictalurus</taxon>
    </lineage>
</organism>
<evidence type="ECO:0000313" key="8">
    <source>
        <dbReference type="RefSeq" id="XP_017335343.1"/>
    </source>
</evidence>
<evidence type="ECO:0000313" key="7">
    <source>
        <dbReference type="Proteomes" id="UP000221080"/>
    </source>
</evidence>
<accession>A0A2D0RXW4</accession>
<dbReference type="RefSeq" id="XP_017335343.1">
    <property type="nucleotide sequence ID" value="XM_017479854.3"/>
</dbReference>
<dbReference type="CTD" id="149095"/>
<proteinExistence type="predicted"/>
<reference evidence="8" key="2">
    <citation type="submission" date="2025-08" db="UniProtKB">
        <authorList>
            <consortium name="RefSeq"/>
        </authorList>
    </citation>
    <scope>IDENTIFICATION</scope>
    <source>
        <tissue evidence="8">Blood</tissue>
    </source>
</reference>
<sequence length="686" mass="79431">MRAQEMEEPRGKYRKKAPHSTLERVSKLILPDVAHRFLFGPTSDYPLARLLIGAVFGAISGTALFLGLMYNISLTNFHRVIVGYVFIALCVLGGMLSSYFRCSVLLMFPSILGSRGQAYAMLFIIQCLYQGPISNIQHNVQDVVFSIGCNIDLQIGYSKIMWRTVSEPFIQVFQEIVADSVQLQKEAQNVSRQFQGIRNEVMGEYGYDSIGQNITPTGNSTQEQYTAKTMMRCEYVVKKGIDRCSEWFSDTWLKCMDTIKSPVISHFLCVPMKFDFLCNVMRVMTPWCKEQIPVEGNFGQTFDKLNSAISKLGEQFTTNVVYEKIEDQPMFGTTVFQDEFRKELTRTFKEKRNTIEQISRIMQILLSFTFITVFISAFGYARKYTRDICFDNVYITTYFRQIDERRKRRGKRYLLPLKKPEKSTFINPWSLTIHSNELQPVTASLVQVVSLALFVCVLLATDRVLYHIFDIIRRHTFTEQSVKSSHEIHIDIRGESMLAKLLRKTIGAFNTSSNLDLRSSNWQCLPQPHALSQADYLWSTLPVLLMGLMCCLQVYTNRLRRVITTFYFPKREKKRILFLYNLQIQRRITFVNRLSKQLRHQRRAPKPVLSMLLSPLERFGWGVCWCWVCVESMRQRSAVHCSVVGCNVLYCAQCWRDLGNCCICSIPKDMEPQDNDSDTDTVYYVH</sequence>
<keyword evidence="3" id="KW-1133">Transmembrane helix</keyword>
<evidence type="ECO:0000256" key="1">
    <source>
        <dbReference type="ARBA" id="ARBA00004141"/>
    </source>
</evidence>
<dbReference type="InterPro" id="IPR051856">
    <property type="entry name" value="CSR-E3_Ligase_Protein"/>
</dbReference>
<gene>
    <name evidence="8" type="primary">dcst1</name>
</gene>
<dbReference type="InterPro" id="IPR012858">
    <property type="entry name" value="DC_STAMP-like"/>
</dbReference>
<dbReference type="Pfam" id="PF07782">
    <property type="entry name" value="DC_STAMP"/>
    <property type="match status" value="1"/>
</dbReference>
<dbReference type="PANTHER" id="PTHR21041">
    <property type="entry name" value="DENDRITIC CELL-SPECIFIC TRANSMEMBRANE PROTEIN"/>
    <property type="match status" value="1"/>
</dbReference>
<evidence type="ECO:0000256" key="2">
    <source>
        <dbReference type="ARBA" id="ARBA00022692"/>
    </source>
</evidence>
<dbReference type="GeneID" id="108271907"/>
<dbReference type="KEGG" id="ipu:108271907"/>
<dbReference type="Pfam" id="PF26037">
    <property type="entry name" value="zf-RING_DCST1_C"/>
    <property type="match status" value="1"/>
</dbReference>
<dbReference type="OrthoDB" id="5985669at2759"/>
<keyword evidence="4" id="KW-0472">Membrane</keyword>
<reference evidence="7" key="1">
    <citation type="journal article" date="2016" name="Nat. Commun.">
        <title>The channel catfish genome sequence provides insights into the evolution of scale formation in teleosts.</title>
        <authorList>
            <person name="Liu Z."/>
            <person name="Liu S."/>
            <person name="Yao J."/>
            <person name="Bao L."/>
            <person name="Zhang J."/>
            <person name="Li Y."/>
            <person name="Jiang C."/>
            <person name="Sun L."/>
            <person name="Wang R."/>
            <person name="Zhang Y."/>
            <person name="Zhou T."/>
            <person name="Zeng Q."/>
            <person name="Fu Q."/>
            <person name="Gao S."/>
            <person name="Li N."/>
            <person name="Koren S."/>
            <person name="Jiang Y."/>
            <person name="Zimin A."/>
            <person name="Xu P."/>
            <person name="Phillippy A.M."/>
            <person name="Geng X."/>
            <person name="Song L."/>
            <person name="Sun F."/>
            <person name="Li C."/>
            <person name="Wang X."/>
            <person name="Chen A."/>
            <person name="Jin Y."/>
            <person name="Yuan Z."/>
            <person name="Yang Y."/>
            <person name="Tan S."/>
            <person name="Peatman E."/>
            <person name="Lu J."/>
            <person name="Qin Z."/>
            <person name="Dunham R."/>
            <person name="Li Z."/>
            <person name="Sonstegard T."/>
            <person name="Feng J."/>
            <person name="Danzmann R.G."/>
            <person name="Schroeder S."/>
            <person name="Scheffler B."/>
            <person name="Duke M.V."/>
            <person name="Ballard L."/>
            <person name="Kucuktas H."/>
            <person name="Kaltenboeck L."/>
            <person name="Liu H."/>
            <person name="Armbruster J."/>
            <person name="Xie Y."/>
            <person name="Kirby M.L."/>
            <person name="Tian Y."/>
            <person name="Flanagan M.E."/>
            <person name="Mu W."/>
            <person name="Waldbieser G.C."/>
        </authorList>
    </citation>
    <scope>NUCLEOTIDE SEQUENCE [LARGE SCALE GENOMIC DNA]</scope>
    <source>
        <strain evidence="7">SDA103</strain>
    </source>
</reference>
<feature type="domain" description="Dendritic cell-specific transmembrane protein-like" evidence="5">
    <location>
        <begin position="390"/>
        <end position="580"/>
    </location>
</feature>
<keyword evidence="2" id="KW-0812">Transmembrane</keyword>
<dbReference type="AlphaFoldDB" id="A0A2D0RXW4"/>
<dbReference type="STRING" id="7998.ENSIPUP00000006050"/>
<evidence type="ECO:0000256" key="4">
    <source>
        <dbReference type="ARBA" id="ARBA00023136"/>
    </source>
</evidence>
<feature type="domain" description="E3 ubiquitin-protein ligase DCST1-like C-terminal" evidence="6">
    <location>
        <begin position="625"/>
        <end position="664"/>
    </location>
</feature>
<dbReference type="InterPro" id="IPR058842">
    <property type="entry name" value="DCST1_C"/>
</dbReference>
<name>A0A2D0RXW4_ICTPU</name>
<evidence type="ECO:0000259" key="5">
    <source>
        <dbReference type="Pfam" id="PF07782"/>
    </source>
</evidence>
<dbReference type="PANTHER" id="PTHR21041:SF17">
    <property type="entry name" value="E3 UBIQUITIN-PROTEIN LIGASE DCST1"/>
    <property type="match status" value="1"/>
</dbReference>
<protein>
    <submittedName>
        <fullName evidence="8">E3 ubiquitin-protein ligase DCST1 isoform X1</fullName>
    </submittedName>
</protein>
<evidence type="ECO:0000259" key="6">
    <source>
        <dbReference type="Pfam" id="PF26037"/>
    </source>
</evidence>
<comment type="subcellular location">
    <subcellularLocation>
        <location evidence="1">Membrane</location>
        <topology evidence="1">Multi-pass membrane protein</topology>
    </subcellularLocation>
</comment>
<evidence type="ECO:0000256" key="3">
    <source>
        <dbReference type="ARBA" id="ARBA00022989"/>
    </source>
</evidence>
<keyword evidence="7" id="KW-1185">Reference proteome</keyword>
<dbReference type="Proteomes" id="UP000221080">
    <property type="component" value="Chromosome 1"/>
</dbReference>